<dbReference type="EMBL" id="CP002857">
    <property type="protein sequence ID" value="AEI09377.1"/>
    <property type="molecule type" value="Genomic_DNA"/>
</dbReference>
<dbReference type="HOGENOM" id="CLU_2786853_0_0_11"/>
<dbReference type="AlphaFoldDB" id="F8E260"/>
<dbReference type="Proteomes" id="UP000000492">
    <property type="component" value="Chromosome"/>
</dbReference>
<organism evidence="2 3">
    <name type="scientific">Corynebacterium resistens (strain DSM 45100 / JCM 12819 / GTC 2026 / SICGH 158)</name>
    <dbReference type="NCBI Taxonomy" id="662755"/>
    <lineage>
        <taxon>Bacteria</taxon>
        <taxon>Bacillati</taxon>
        <taxon>Actinomycetota</taxon>
        <taxon>Actinomycetes</taxon>
        <taxon>Mycobacteriales</taxon>
        <taxon>Corynebacteriaceae</taxon>
        <taxon>Corynebacterium</taxon>
    </lineage>
</organism>
<sequence>MKSESDQRKGAIAPHDPQAPIAGETPEQSAARLQANQQAQPVQPAPQQPVQPQQGAAQPVDPNTPQQP</sequence>
<reference evidence="2 3" key="1">
    <citation type="journal article" date="2012" name="BMC Genomics">
        <title>Complete genome sequence, lifestyle, and multi-drug resistance of the human pathogen Corynebacterium resistens DSM 45100 isolated from blood samples of a leukemia patient.</title>
        <authorList>
            <person name="Schroder J."/>
            <person name="Maus I."/>
            <person name="Meyer K."/>
            <person name="Wordemann S."/>
            <person name="Blom J."/>
            <person name="Jaenicke S."/>
            <person name="Schneider J."/>
            <person name="Trost E."/>
            <person name="Tauch A."/>
        </authorList>
    </citation>
    <scope>NUCLEOTIDE SEQUENCE [LARGE SCALE GENOMIC DNA]</scope>
    <source>
        <strain evidence="3">DSM 45100 / JCM 12819 / CCUG 50093 / GTC 2026 / SICGH 158</strain>
    </source>
</reference>
<evidence type="ECO:0000313" key="2">
    <source>
        <dbReference type="EMBL" id="AEI09377.1"/>
    </source>
</evidence>
<feature type="region of interest" description="Disordered" evidence="1">
    <location>
        <begin position="1"/>
        <end position="68"/>
    </location>
</feature>
<protein>
    <submittedName>
        <fullName evidence="2">Sec-independent protein translocase protein</fullName>
    </submittedName>
</protein>
<dbReference type="KEGG" id="crd:CRES_1021"/>
<evidence type="ECO:0000313" key="3">
    <source>
        <dbReference type="Proteomes" id="UP000000492"/>
    </source>
</evidence>
<dbReference type="STRING" id="662755.CRES_1021"/>
<proteinExistence type="predicted"/>
<evidence type="ECO:0000256" key="1">
    <source>
        <dbReference type="SAM" id="MobiDB-lite"/>
    </source>
</evidence>
<feature type="compositionally biased region" description="Low complexity" evidence="1">
    <location>
        <begin position="50"/>
        <end position="60"/>
    </location>
</feature>
<name>F8E260_CORRG</name>
<keyword evidence="3" id="KW-1185">Reference proteome</keyword>
<gene>
    <name evidence="2" type="primary">tatA</name>
    <name evidence="2" type="ordered locus">CRES_1021</name>
</gene>
<accession>F8E260</accession>